<dbReference type="EMBL" id="MCGN01000009">
    <property type="protein sequence ID" value="ORY93055.1"/>
    <property type="molecule type" value="Genomic_DNA"/>
</dbReference>
<comment type="caution">
    <text evidence="1">The sequence shown here is derived from an EMBL/GenBank/DDBJ whole genome shotgun (WGS) entry which is preliminary data.</text>
</comment>
<name>A0A1X2H3S2_SYNRA</name>
<evidence type="ECO:0000313" key="1">
    <source>
        <dbReference type="EMBL" id="ORY93055.1"/>
    </source>
</evidence>
<evidence type="ECO:0000313" key="2">
    <source>
        <dbReference type="Proteomes" id="UP000242180"/>
    </source>
</evidence>
<reference evidence="1 2" key="1">
    <citation type="submission" date="2016-07" db="EMBL/GenBank/DDBJ databases">
        <title>Pervasive Adenine N6-methylation of Active Genes in Fungi.</title>
        <authorList>
            <consortium name="DOE Joint Genome Institute"/>
            <person name="Mondo S.J."/>
            <person name="Dannebaum R.O."/>
            <person name="Kuo R.C."/>
            <person name="Labutti K."/>
            <person name="Haridas S."/>
            <person name="Kuo A."/>
            <person name="Salamov A."/>
            <person name="Ahrendt S.R."/>
            <person name="Lipzen A."/>
            <person name="Sullivan W."/>
            <person name="Andreopoulos W.B."/>
            <person name="Clum A."/>
            <person name="Lindquist E."/>
            <person name="Daum C."/>
            <person name="Ramamoorthy G.K."/>
            <person name="Gryganskyi A."/>
            <person name="Culley D."/>
            <person name="Magnuson J.K."/>
            <person name="James T.Y."/>
            <person name="O'Malley M.A."/>
            <person name="Stajich J.E."/>
            <person name="Spatafora J.W."/>
            <person name="Visel A."/>
            <person name="Grigoriev I.V."/>
        </authorList>
    </citation>
    <scope>NUCLEOTIDE SEQUENCE [LARGE SCALE GENOMIC DNA]</scope>
    <source>
        <strain evidence="1 2">NRRL 2496</strain>
    </source>
</reference>
<organism evidence="1 2">
    <name type="scientific">Syncephalastrum racemosum</name>
    <name type="common">Filamentous fungus</name>
    <dbReference type="NCBI Taxonomy" id="13706"/>
    <lineage>
        <taxon>Eukaryota</taxon>
        <taxon>Fungi</taxon>
        <taxon>Fungi incertae sedis</taxon>
        <taxon>Mucoromycota</taxon>
        <taxon>Mucoromycotina</taxon>
        <taxon>Mucoromycetes</taxon>
        <taxon>Mucorales</taxon>
        <taxon>Syncephalastraceae</taxon>
        <taxon>Syncephalastrum</taxon>
    </lineage>
</organism>
<gene>
    <name evidence="1" type="ORF">BCR43DRAFT_496265</name>
</gene>
<keyword evidence="2" id="KW-1185">Reference proteome</keyword>
<accession>A0A1X2H3S2</accession>
<proteinExistence type="predicted"/>
<dbReference type="InParanoid" id="A0A1X2H3S2"/>
<sequence length="58" mass="6787">MVGSLLFDVLVPRDRAWKCCQHFAGTPGQIEHEFSSQCQTIVIVIHQEINRMNRYNRI</sequence>
<dbReference type="AlphaFoldDB" id="A0A1X2H3S2"/>
<dbReference type="Proteomes" id="UP000242180">
    <property type="component" value="Unassembled WGS sequence"/>
</dbReference>
<protein>
    <submittedName>
        <fullName evidence="1">Uncharacterized protein</fullName>
    </submittedName>
</protein>